<dbReference type="GO" id="GO:0005840">
    <property type="term" value="C:ribosome"/>
    <property type="evidence" value="ECO:0007669"/>
    <property type="project" value="UniProtKB-KW"/>
</dbReference>
<comment type="function">
    <text evidence="2 4">Binds together with bS18 to 16S ribosomal RNA.</text>
</comment>
<accession>A0ABU0M038</accession>
<dbReference type="CDD" id="cd00473">
    <property type="entry name" value="bS6"/>
    <property type="match status" value="1"/>
</dbReference>
<evidence type="ECO:0000256" key="2">
    <source>
        <dbReference type="ARBA" id="ARBA00035104"/>
    </source>
</evidence>
<gene>
    <name evidence="4" type="primary">rpsF</name>
    <name evidence="6" type="ORF">J2Z62_000651</name>
</gene>
<comment type="caution">
    <text evidence="6">The sequence shown here is derived from an EMBL/GenBank/DDBJ whole genome shotgun (WGS) entry which is preliminary data.</text>
</comment>
<proteinExistence type="inferred from homology"/>
<dbReference type="Proteomes" id="UP001240643">
    <property type="component" value="Unassembled WGS sequence"/>
</dbReference>
<dbReference type="InterPro" id="IPR020814">
    <property type="entry name" value="Ribosomal_S6_plastid/chlpt"/>
</dbReference>
<feature type="compositionally biased region" description="Basic and acidic residues" evidence="5">
    <location>
        <begin position="166"/>
        <end position="182"/>
    </location>
</feature>
<comment type="similarity">
    <text evidence="1 4">Belongs to the bacterial ribosomal protein bS6 family.</text>
</comment>
<dbReference type="Gene3D" id="3.30.70.60">
    <property type="match status" value="1"/>
</dbReference>
<evidence type="ECO:0000256" key="1">
    <source>
        <dbReference type="ARBA" id="ARBA00009512"/>
    </source>
</evidence>
<protein>
    <recommendedName>
        <fullName evidence="3 4">Small ribosomal subunit protein bS6</fullName>
    </recommendedName>
</protein>
<dbReference type="EMBL" id="JAUSWO010000001">
    <property type="protein sequence ID" value="MDQ0514213.1"/>
    <property type="molecule type" value="Genomic_DNA"/>
</dbReference>
<keyword evidence="4" id="KW-0687">Ribonucleoprotein</keyword>
<dbReference type="NCBIfam" id="TIGR00166">
    <property type="entry name" value="S6"/>
    <property type="match status" value="1"/>
</dbReference>
<keyword evidence="4 6" id="KW-0689">Ribosomal protein</keyword>
<keyword evidence="4" id="KW-0694">RNA-binding</keyword>
<evidence type="ECO:0000313" key="6">
    <source>
        <dbReference type="EMBL" id="MDQ0514213.1"/>
    </source>
</evidence>
<feature type="region of interest" description="Disordered" evidence="5">
    <location>
        <begin position="152"/>
        <end position="182"/>
    </location>
</feature>
<dbReference type="InterPro" id="IPR035980">
    <property type="entry name" value="Ribosomal_bS6_sf"/>
</dbReference>
<keyword evidence="4" id="KW-0699">rRNA-binding</keyword>
<dbReference type="InterPro" id="IPR014717">
    <property type="entry name" value="Transl_elong_EF1B/ribsomal_bS6"/>
</dbReference>
<dbReference type="InterPro" id="IPR000529">
    <property type="entry name" value="Ribosomal_bS6"/>
</dbReference>
<reference evidence="6" key="1">
    <citation type="submission" date="2023-07" db="EMBL/GenBank/DDBJ databases">
        <title>Genomic Encyclopedia of Type Strains, Phase IV (KMG-IV): sequencing the most valuable type-strain genomes for metagenomic binning, comparative biology and taxonomic classification.</title>
        <authorList>
            <person name="Goeker M."/>
        </authorList>
    </citation>
    <scope>NUCLEOTIDE SEQUENCE [LARGE SCALE GENOMIC DNA]</scope>
    <source>
        <strain evidence="6">DSM 21204</strain>
    </source>
</reference>
<name>A0ABU0M038_9BACT</name>
<evidence type="ECO:0000256" key="5">
    <source>
        <dbReference type="SAM" id="MobiDB-lite"/>
    </source>
</evidence>
<keyword evidence="7" id="KW-1185">Reference proteome</keyword>
<evidence type="ECO:0000256" key="4">
    <source>
        <dbReference type="HAMAP-Rule" id="MF_00360"/>
    </source>
</evidence>
<dbReference type="Pfam" id="PF01250">
    <property type="entry name" value="Ribosomal_S6"/>
    <property type="match status" value="1"/>
</dbReference>
<sequence>MNKYEIMLVVDGELSHEDSDKAISNLKSLFTEKNTTNFKQSVTWSDILAYPINKKTSGHRYLLNFESDDLKAIEEFTRLVTINKHVLRHLLINEERNYAYKSLHNAKKIKSAEFRQRKFQEYLLNKQREAAAQEAKEVQNANVVEAKKREVRDYKGLDTQSTTTKTLEREAKLEKTETSNEE</sequence>
<dbReference type="SUPFAM" id="SSF54995">
    <property type="entry name" value="Ribosomal protein S6"/>
    <property type="match status" value="1"/>
</dbReference>
<dbReference type="HAMAP" id="MF_00360">
    <property type="entry name" value="Ribosomal_bS6"/>
    <property type="match status" value="1"/>
</dbReference>
<evidence type="ECO:0000313" key="7">
    <source>
        <dbReference type="Proteomes" id="UP001240643"/>
    </source>
</evidence>
<evidence type="ECO:0000256" key="3">
    <source>
        <dbReference type="ARBA" id="ARBA00035294"/>
    </source>
</evidence>
<dbReference type="RefSeq" id="WP_256547097.1">
    <property type="nucleotide sequence ID" value="NZ_CP101809.1"/>
</dbReference>
<organism evidence="6 7">
    <name type="scientific">Mycoplasmoides fastidiosum</name>
    <dbReference type="NCBI Taxonomy" id="92758"/>
    <lineage>
        <taxon>Bacteria</taxon>
        <taxon>Bacillati</taxon>
        <taxon>Mycoplasmatota</taxon>
        <taxon>Mycoplasmoidales</taxon>
        <taxon>Mycoplasmoidaceae</taxon>
        <taxon>Mycoplasmoides</taxon>
    </lineage>
</organism>